<proteinExistence type="predicted"/>
<evidence type="ECO:0000313" key="3">
    <source>
        <dbReference type="Proteomes" id="UP000005463"/>
    </source>
</evidence>
<feature type="region of interest" description="Disordered" evidence="1">
    <location>
        <begin position="227"/>
        <end position="250"/>
    </location>
</feature>
<name>B1FBV8_9BURK</name>
<dbReference type="AlphaFoldDB" id="B1FBV8"/>
<feature type="region of interest" description="Disordered" evidence="1">
    <location>
        <begin position="163"/>
        <end position="184"/>
    </location>
</feature>
<reference evidence="2 3" key="1">
    <citation type="submission" date="2008-03" db="EMBL/GenBank/DDBJ databases">
        <title>Sequencing of the draft genome and assembly of Burkholderia ambifaria IOP40-10.</title>
        <authorList>
            <consortium name="US DOE Joint Genome Institute (JGI-PGF)"/>
            <person name="Copeland A."/>
            <person name="Lucas S."/>
            <person name="Lapidus A."/>
            <person name="Glavina del Rio T."/>
            <person name="Dalin E."/>
            <person name="Tice H."/>
            <person name="Bruce D."/>
            <person name="Goodwin L."/>
            <person name="Pitluck S."/>
            <person name="Larimer F."/>
            <person name="Land M.L."/>
            <person name="Hauser L."/>
            <person name="Tiedje J."/>
            <person name="Richardson P."/>
        </authorList>
    </citation>
    <scope>NUCLEOTIDE SEQUENCE [LARGE SCALE GENOMIC DNA]</scope>
    <source>
        <strain evidence="2 3">IOP40-10</strain>
    </source>
</reference>
<accession>B1FBV8</accession>
<feature type="region of interest" description="Disordered" evidence="1">
    <location>
        <begin position="298"/>
        <end position="368"/>
    </location>
</feature>
<sequence>MRGHREQTHIRIDARLQRRIDRQHLAERVHDRRAGAPAHGRVGPCARVRHIDAVTRRHDLLERAQQRNVVAARAHDAAQALPAVDDYLLIGSVRDRAGEPDAAQQRPNCRRHRRYPNIRPRPAPPVVAHAPRMHREFYFFCCHVLFTLLEPLHLPEQTEQRQADPSLCSGHANNCPKSSSTEWHPEFESKYARKQYRLVRIATAQWVITAKYTAPLSKKIPLENHPFSASMDDTGTGARMSPSRHKPRPAWRCGSRHVFFGRFGANRGMAARRNMPDTNMCYGAVRERAAHWMPCTAPNSARRRQNVTKNHQKKRRRHPARARKPTAALHSPANADAKPKVTNHHKHEPKSARDENMRSLLHESFHAA</sequence>
<dbReference type="PATRIC" id="fig|396596.7.peg.6393"/>
<feature type="compositionally biased region" description="Basic and acidic residues" evidence="1">
    <location>
        <begin position="349"/>
        <end position="368"/>
    </location>
</feature>
<organism evidence="2 3">
    <name type="scientific">Burkholderia ambifaria IOP40-10</name>
    <dbReference type="NCBI Taxonomy" id="396596"/>
    <lineage>
        <taxon>Bacteria</taxon>
        <taxon>Pseudomonadati</taxon>
        <taxon>Pseudomonadota</taxon>
        <taxon>Betaproteobacteria</taxon>
        <taxon>Burkholderiales</taxon>
        <taxon>Burkholderiaceae</taxon>
        <taxon>Burkholderia</taxon>
        <taxon>Burkholderia cepacia complex</taxon>
    </lineage>
</organism>
<comment type="caution">
    <text evidence="2">The sequence shown here is derived from an EMBL/GenBank/DDBJ whole genome shotgun (WGS) entry which is preliminary data.</text>
</comment>
<protein>
    <submittedName>
        <fullName evidence="2">Uncharacterized protein</fullName>
    </submittedName>
</protein>
<evidence type="ECO:0000313" key="2">
    <source>
        <dbReference type="EMBL" id="EDT04974.1"/>
    </source>
</evidence>
<feature type="compositionally biased region" description="Basic residues" evidence="1">
    <location>
        <begin position="301"/>
        <end position="324"/>
    </location>
</feature>
<dbReference type="Proteomes" id="UP000005463">
    <property type="component" value="Unassembled WGS sequence"/>
</dbReference>
<dbReference type="EMBL" id="ABLC01000023">
    <property type="protein sequence ID" value="EDT04974.1"/>
    <property type="molecule type" value="Genomic_DNA"/>
</dbReference>
<feature type="compositionally biased region" description="Polar residues" evidence="1">
    <location>
        <begin position="171"/>
        <end position="182"/>
    </location>
</feature>
<gene>
    <name evidence="2" type="ORF">BamIOP4010DRAFT_1517</name>
</gene>
<evidence type="ECO:0000256" key="1">
    <source>
        <dbReference type="SAM" id="MobiDB-lite"/>
    </source>
</evidence>